<accession>D4KYS7</accession>
<feature type="compositionally biased region" description="Basic and acidic residues" evidence="1">
    <location>
        <begin position="1"/>
        <end position="11"/>
    </location>
</feature>
<feature type="region of interest" description="Disordered" evidence="1">
    <location>
        <begin position="1"/>
        <end position="40"/>
    </location>
</feature>
<evidence type="ECO:0000313" key="3">
    <source>
        <dbReference type="Proteomes" id="UP000008953"/>
    </source>
</evidence>
<protein>
    <submittedName>
        <fullName evidence="2">Uncharacterized protein</fullName>
    </submittedName>
</protein>
<feature type="compositionally biased region" description="Polar residues" evidence="1">
    <location>
        <begin position="29"/>
        <end position="40"/>
    </location>
</feature>
<organism evidence="2 3">
    <name type="scientific">Roseburia intestinalis XB6B4</name>
    <dbReference type="NCBI Taxonomy" id="718255"/>
    <lineage>
        <taxon>Bacteria</taxon>
        <taxon>Bacillati</taxon>
        <taxon>Bacillota</taxon>
        <taxon>Clostridia</taxon>
        <taxon>Lachnospirales</taxon>
        <taxon>Lachnospiraceae</taxon>
        <taxon>Roseburia</taxon>
    </lineage>
</organism>
<gene>
    <name evidence="2" type="ORF">RO1_19730</name>
</gene>
<name>D4KYS7_9FIRM</name>
<reference evidence="2 3" key="1">
    <citation type="submission" date="2010-03" db="EMBL/GenBank/DDBJ databases">
        <title>The genome sequence of Roseburia intestinalis XB6B4.</title>
        <authorList>
            <consortium name="metaHIT consortium -- http://www.metahit.eu/"/>
            <person name="Pajon A."/>
            <person name="Turner K."/>
            <person name="Parkhill J."/>
            <person name="Bernalier A."/>
        </authorList>
    </citation>
    <scope>NUCLEOTIDE SEQUENCE [LARGE SCALE GENOMIC DNA]</scope>
    <source>
        <strain evidence="2 3">XB6B4</strain>
    </source>
</reference>
<dbReference type="KEGG" id="rix:RO1_19730"/>
<evidence type="ECO:0000256" key="1">
    <source>
        <dbReference type="SAM" id="MobiDB-lite"/>
    </source>
</evidence>
<sequence length="40" mass="4721">MERTAGKENCKIKTMRHGSRSKFKEEMNYGSTAQSYSYER</sequence>
<proteinExistence type="predicted"/>
<dbReference type="HOGENOM" id="CLU_3295902_0_0_9"/>
<dbReference type="AlphaFoldDB" id="D4KYS7"/>
<dbReference type="PATRIC" id="fig|718255.3.peg.3148"/>
<dbReference type="EMBL" id="FP929050">
    <property type="protein sequence ID" value="CBL12517.1"/>
    <property type="molecule type" value="Genomic_DNA"/>
</dbReference>
<reference evidence="2 3" key="2">
    <citation type="submission" date="2010-03" db="EMBL/GenBank/DDBJ databases">
        <authorList>
            <person name="Pajon A."/>
        </authorList>
    </citation>
    <scope>NUCLEOTIDE SEQUENCE [LARGE SCALE GENOMIC DNA]</scope>
    <source>
        <strain evidence="2 3">XB6B4</strain>
    </source>
</reference>
<dbReference type="Proteomes" id="UP000008953">
    <property type="component" value="Chromosome"/>
</dbReference>
<evidence type="ECO:0000313" key="2">
    <source>
        <dbReference type="EMBL" id="CBL12517.1"/>
    </source>
</evidence>